<dbReference type="Proteomes" id="UP000192472">
    <property type="component" value="Unassembled WGS sequence"/>
</dbReference>
<evidence type="ECO:0000313" key="3">
    <source>
        <dbReference type="Proteomes" id="UP000192472"/>
    </source>
</evidence>
<dbReference type="InterPro" id="IPR004675">
    <property type="entry name" value="AhpD_core"/>
</dbReference>
<accession>A0A1W2GN69</accession>
<dbReference type="RefSeq" id="WP_084374065.1">
    <property type="nucleotide sequence ID" value="NZ_FWYF01000004.1"/>
</dbReference>
<keyword evidence="2" id="KW-0575">Peroxidase</keyword>
<protein>
    <submittedName>
        <fullName evidence="2">Alkylhydroperoxidase AhpD family core domain-containing protein</fullName>
    </submittedName>
</protein>
<dbReference type="SUPFAM" id="SSF69118">
    <property type="entry name" value="AhpD-like"/>
    <property type="match status" value="1"/>
</dbReference>
<name>A0A1W2GN69_REIFA</name>
<dbReference type="PANTHER" id="PTHR34846:SF10">
    <property type="entry name" value="CYTOPLASMIC PROTEIN"/>
    <property type="match status" value="1"/>
</dbReference>
<proteinExistence type="predicted"/>
<keyword evidence="3" id="KW-1185">Reference proteome</keyword>
<evidence type="ECO:0000259" key="1">
    <source>
        <dbReference type="Pfam" id="PF02627"/>
    </source>
</evidence>
<dbReference type="AlphaFoldDB" id="A0A1W2GN69"/>
<dbReference type="OrthoDB" id="9801997at2"/>
<dbReference type="STRING" id="692418.SAMN04488029_3420"/>
<dbReference type="InterPro" id="IPR003779">
    <property type="entry name" value="CMD-like"/>
</dbReference>
<sequence>MNERMTFKDSPKGLLDGMLVTEMFIKKSGFDLRLAELIKYRVSQINGCLYCLVLHHKDSVSLGETEVRLHSLAAWKEAQYFNDKEKAALLYAEVLTNSSQEDVSDEVFENLTHHFTKSEIAVLTIVVTQINVWNRINKAFRRSPEVSLSPSLV</sequence>
<dbReference type="InterPro" id="IPR029032">
    <property type="entry name" value="AhpD-like"/>
</dbReference>
<dbReference type="PANTHER" id="PTHR34846">
    <property type="entry name" value="4-CARBOXYMUCONOLACTONE DECARBOXYLASE FAMILY PROTEIN (AFU_ORTHOLOGUE AFUA_6G11590)"/>
    <property type="match status" value="1"/>
</dbReference>
<reference evidence="2 3" key="1">
    <citation type="submission" date="2017-04" db="EMBL/GenBank/DDBJ databases">
        <authorList>
            <person name="Afonso C.L."/>
            <person name="Miller P.J."/>
            <person name="Scott M.A."/>
            <person name="Spackman E."/>
            <person name="Goraichik I."/>
            <person name="Dimitrov K.M."/>
            <person name="Suarez D.L."/>
            <person name="Swayne D.E."/>
        </authorList>
    </citation>
    <scope>NUCLEOTIDE SEQUENCE [LARGE SCALE GENOMIC DNA]</scope>
    <source>
        <strain evidence="2 3">DSM 26133</strain>
    </source>
</reference>
<gene>
    <name evidence="2" type="ORF">SAMN04488029_3420</name>
</gene>
<feature type="domain" description="Carboxymuconolactone decarboxylase-like" evidence="1">
    <location>
        <begin position="25"/>
        <end position="93"/>
    </location>
</feature>
<keyword evidence="2" id="KW-0560">Oxidoreductase</keyword>
<dbReference type="Pfam" id="PF02627">
    <property type="entry name" value="CMD"/>
    <property type="match status" value="1"/>
</dbReference>
<dbReference type="GO" id="GO:0051920">
    <property type="term" value="F:peroxiredoxin activity"/>
    <property type="evidence" value="ECO:0007669"/>
    <property type="project" value="InterPro"/>
</dbReference>
<dbReference type="Gene3D" id="1.20.1290.10">
    <property type="entry name" value="AhpD-like"/>
    <property type="match status" value="1"/>
</dbReference>
<dbReference type="EMBL" id="FWYF01000004">
    <property type="protein sequence ID" value="SMD37706.1"/>
    <property type="molecule type" value="Genomic_DNA"/>
</dbReference>
<organism evidence="2 3">
    <name type="scientific">Reichenbachiella faecimaris</name>
    <dbReference type="NCBI Taxonomy" id="692418"/>
    <lineage>
        <taxon>Bacteria</taxon>
        <taxon>Pseudomonadati</taxon>
        <taxon>Bacteroidota</taxon>
        <taxon>Cytophagia</taxon>
        <taxon>Cytophagales</taxon>
        <taxon>Reichenbachiellaceae</taxon>
        <taxon>Reichenbachiella</taxon>
    </lineage>
</organism>
<evidence type="ECO:0000313" key="2">
    <source>
        <dbReference type="EMBL" id="SMD37706.1"/>
    </source>
</evidence>
<dbReference type="NCBIfam" id="TIGR00778">
    <property type="entry name" value="ahpD_dom"/>
    <property type="match status" value="1"/>
</dbReference>